<reference evidence="2" key="1">
    <citation type="journal article" date="2012" name="Science">
        <title>Fermentation, hydrogen, and sulfur metabolism in multiple uncultivated bacterial phyla.</title>
        <authorList>
            <person name="Wrighton K.C."/>
            <person name="Thomas B.C."/>
            <person name="Sharon I."/>
            <person name="Miller C.S."/>
            <person name="Castelle C.J."/>
            <person name="VerBerkmoes N.C."/>
            <person name="Wilkins M.J."/>
            <person name="Hettich R.L."/>
            <person name="Lipton M.S."/>
            <person name="Williams K.H."/>
            <person name="Long P.E."/>
            <person name="Banfield J.F."/>
        </authorList>
    </citation>
    <scope>NUCLEOTIDE SEQUENCE [LARGE SCALE GENOMIC DNA]</scope>
</reference>
<name>K2H088_9BACT</name>
<evidence type="ECO:0008006" key="3">
    <source>
        <dbReference type="Google" id="ProtNLM"/>
    </source>
</evidence>
<gene>
    <name evidence="2" type="ORF">ACD_2C00217G0002</name>
</gene>
<evidence type="ECO:0000256" key="1">
    <source>
        <dbReference type="SAM" id="Phobius"/>
    </source>
</evidence>
<dbReference type="Gene3D" id="3.30.700.10">
    <property type="entry name" value="Glycoprotein, Type 4 Pilin"/>
    <property type="match status" value="1"/>
</dbReference>
<evidence type="ECO:0000313" key="2">
    <source>
        <dbReference type="EMBL" id="EKE29155.1"/>
    </source>
</evidence>
<accession>K2H088</accession>
<proteinExistence type="predicted"/>
<protein>
    <recommendedName>
        <fullName evidence="3">Prepilin-type N-terminal cleavage/methylation domain-containing protein</fullName>
    </recommendedName>
</protein>
<dbReference type="AlphaFoldDB" id="K2H088"/>
<dbReference type="NCBIfam" id="TIGR02532">
    <property type="entry name" value="IV_pilin_GFxxxE"/>
    <property type="match status" value="1"/>
</dbReference>
<sequence>MHTYKRKRAFTLVELIVVIVILAILATIAFLSFSNYSSGARDSTRLSDLSNIAKWFTVNQAVWWKYPVPDKKVPIFSSSWVLIWYQWEAWTSTLNMIKFSAWWWKDPLDNVYYTYSSNATQNKYQLITFLENNFVAHDFNPFSADKINATDYSNRYPYERWNQLWIILSKTTSASWSVSYTPLQDIPSFQASSEWFIISDSTINTWMVAIVSRSSPPSAVTVGALSAFTSPENPVPTTEITSWDQIKSDTDIYKLSNSWSVFIFGTWSFYTQNWASNSCNPDNISVITKSDFSSAYVIPANTIVKVPNWNYNLDWNTSSVGHISFAWNCSALIWESANWVRFNGLTTWWWNVSGRWVIWITWWNNIALNMTISWNKSNTTNNYGDSLSLLGDNSTLKNIVVYDAIRDWILVSWVNDTLVNLIAYNNWNGIGFFWISVGGNHNYLNNIQSFNNFEWIKIQWQNGTYNNMLIYNNGNHGLYMTNIQNSTVYNIETSGNGNVWFNVQNSTSSNNVLSSIQSFHNSYWLQSFWWTESTYYWQAKIYSCWSDCSTSSLPAWTDWLMWWANWTNVNTWAIDCSNHAQPQWWFDWSVLAWTVGNYTYTWFGCSTIWTVNFTALPIAGYTFGSNLANQTRPVICPAWSSCPDWTNLQYFWASWNDYFPSKKIWEW</sequence>
<dbReference type="InterPro" id="IPR045584">
    <property type="entry name" value="Pilin-like"/>
</dbReference>
<organism evidence="2">
    <name type="scientific">uncultured bacterium</name>
    <name type="common">gcode 4</name>
    <dbReference type="NCBI Taxonomy" id="1234023"/>
    <lineage>
        <taxon>Bacteria</taxon>
        <taxon>environmental samples</taxon>
    </lineage>
</organism>
<keyword evidence="1" id="KW-0472">Membrane</keyword>
<feature type="transmembrane region" description="Helical" evidence="1">
    <location>
        <begin position="12"/>
        <end position="33"/>
    </location>
</feature>
<keyword evidence="1" id="KW-0812">Transmembrane</keyword>
<dbReference type="SUPFAM" id="SSF54523">
    <property type="entry name" value="Pili subunits"/>
    <property type="match status" value="1"/>
</dbReference>
<dbReference type="InterPro" id="IPR012902">
    <property type="entry name" value="N_methyl_site"/>
</dbReference>
<keyword evidence="1" id="KW-1133">Transmembrane helix</keyword>
<dbReference type="Pfam" id="PF07963">
    <property type="entry name" value="N_methyl"/>
    <property type="match status" value="1"/>
</dbReference>
<comment type="caution">
    <text evidence="2">The sequence shown here is derived from an EMBL/GenBank/DDBJ whole genome shotgun (WGS) entry which is preliminary data.</text>
</comment>
<dbReference type="EMBL" id="AMFJ01000217">
    <property type="protein sequence ID" value="EKE29155.1"/>
    <property type="molecule type" value="Genomic_DNA"/>
</dbReference>